<comment type="caution">
    <text evidence="2">The sequence shown here is derived from an EMBL/GenBank/DDBJ whole genome shotgun (WGS) entry which is preliminary data.</text>
</comment>
<evidence type="ECO:0000313" key="3">
    <source>
        <dbReference type="Proteomes" id="UP000706039"/>
    </source>
</evidence>
<sequence>MDGPVSAERWTKLLATIDALKKADTIAEVVDIVRASARAIAAADGITIVRRIGARVHYIAEDAVSPLWTGQDFPIEQCVSGLAMLTHEAILISNITLDLRVPQHLYLPTFVRSMAMFPVGIGEPIASIGLYWKRTGRIDDETVALFESLARSMGAVLYNLDNIDHATNYCAGRRTPWGAAPAING</sequence>
<evidence type="ECO:0000313" key="2">
    <source>
        <dbReference type="EMBL" id="MBY8820659.1"/>
    </source>
</evidence>
<dbReference type="EMBL" id="JAINVV010000001">
    <property type="protein sequence ID" value="MBY8820659.1"/>
    <property type="molecule type" value="Genomic_DNA"/>
</dbReference>
<dbReference type="Proteomes" id="UP000706039">
    <property type="component" value="Unassembled WGS sequence"/>
</dbReference>
<dbReference type="InterPro" id="IPR003018">
    <property type="entry name" value="GAF"/>
</dbReference>
<dbReference type="Gene3D" id="3.30.450.40">
    <property type="match status" value="1"/>
</dbReference>
<reference evidence="2 3" key="1">
    <citation type="submission" date="2021-08" db="EMBL/GenBank/DDBJ databases">
        <authorList>
            <person name="Tuo L."/>
        </authorList>
    </citation>
    <scope>NUCLEOTIDE SEQUENCE [LARGE SCALE GENOMIC DNA]</scope>
    <source>
        <strain evidence="2 3">JCM 31229</strain>
    </source>
</reference>
<dbReference type="RefSeq" id="WP_222987782.1">
    <property type="nucleotide sequence ID" value="NZ_JAINVV010000001.1"/>
</dbReference>
<organism evidence="2 3">
    <name type="scientific">Sphingomonas colocasiae</name>
    <dbReference type="NCBI Taxonomy" id="1848973"/>
    <lineage>
        <taxon>Bacteria</taxon>
        <taxon>Pseudomonadati</taxon>
        <taxon>Pseudomonadota</taxon>
        <taxon>Alphaproteobacteria</taxon>
        <taxon>Sphingomonadales</taxon>
        <taxon>Sphingomonadaceae</taxon>
        <taxon>Sphingomonas</taxon>
    </lineage>
</organism>
<name>A0ABS7PH74_9SPHN</name>
<feature type="domain" description="GAF" evidence="1">
    <location>
        <begin position="25"/>
        <end position="157"/>
    </location>
</feature>
<protein>
    <submittedName>
        <fullName evidence="2">GAF domain-containing protein</fullName>
    </submittedName>
</protein>
<accession>A0ABS7PH74</accession>
<evidence type="ECO:0000259" key="1">
    <source>
        <dbReference type="Pfam" id="PF13185"/>
    </source>
</evidence>
<dbReference type="SUPFAM" id="SSF55781">
    <property type="entry name" value="GAF domain-like"/>
    <property type="match status" value="1"/>
</dbReference>
<keyword evidence="3" id="KW-1185">Reference proteome</keyword>
<dbReference type="Pfam" id="PF13185">
    <property type="entry name" value="GAF_2"/>
    <property type="match status" value="1"/>
</dbReference>
<proteinExistence type="predicted"/>
<dbReference type="InterPro" id="IPR029016">
    <property type="entry name" value="GAF-like_dom_sf"/>
</dbReference>
<gene>
    <name evidence="2" type="ORF">K7G82_00035</name>
</gene>